<comment type="caution">
    <text evidence="2">The sequence shown here is derived from an EMBL/GenBank/DDBJ whole genome shotgun (WGS) entry which is preliminary data.</text>
</comment>
<keyword evidence="3" id="KW-1185">Reference proteome</keyword>
<organism evidence="2 3">
    <name type="scientific">Panacibacter microcysteis</name>
    <dbReference type="NCBI Taxonomy" id="2793269"/>
    <lineage>
        <taxon>Bacteria</taxon>
        <taxon>Pseudomonadati</taxon>
        <taxon>Bacteroidota</taxon>
        <taxon>Chitinophagia</taxon>
        <taxon>Chitinophagales</taxon>
        <taxon>Chitinophagaceae</taxon>
        <taxon>Panacibacter</taxon>
    </lineage>
</organism>
<evidence type="ECO:0000313" key="3">
    <source>
        <dbReference type="Proteomes" id="UP000628448"/>
    </source>
</evidence>
<evidence type="ECO:0000313" key="2">
    <source>
        <dbReference type="EMBL" id="MBG9378106.1"/>
    </source>
</evidence>
<feature type="region of interest" description="Disordered" evidence="1">
    <location>
        <begin position="1"/>
        <end position="23"/>
    </location>
</feature>
<gene>
    <name evidence="2" type="ORF">I5907_17850</name>
</gene>
<dbReference type="Proteomes" id="UP000628448">
    <property type="component" value="Unassembled WGS sequence"/>
</dbReference>
<accession>A0A931GZ97</accession>
<evidence type="ECO:0000256" key="1">
    <source>
        <dbReference type="SAM" id="MobiDB-lite"/>
    </source>
</evidence>
<dbReference type="AlphaFoldDB" id="A0A931GZ97"/>
<sequence length="202" mass="22348">MNSVDNVIPDKEEGVNNETSSKVKCPSNRQASLLFIRSANRLLNINKWHTYSGKKFAEFSLTDSKGVKVNALAKEGYNIKIDIPGPSNKSGGGTDWVTIEKIEYREVSEEENSLAMRVRPAKKPINANGSTAHFFQEHATSTFLVIHKGNIVTCAVIGRNEKANIDMTTIGTMVRNMLTALVAFAGFSKLQWKTLTRGILCR</sequence>
<protein>
    <submittedName>
        <fullName evidence="2">Uncharacterized protein</fullName>
    </submittedName>
</protein>
<reference evidence="2" key="1">
    <citation type="submission" date="2020-11" db="EMBL/GenBank/DDBJ databases">
        <title>Bacterial whole genome sequence for Panacibacter sp. DH6.</title>
        <authorList>
            <person name="Le V."/>
            <person name="Ko S."/>
            <person name="Ahn C.-Y."/>
            <person name="Oh H.-M."/>
        </authorList>
    </citation>
    <scope>NUCLEOTIDE SEQUENCE</scope>
    <source>
        <strain evidence="2">DH6</strain>
    </source>
</reference>
<dbReference type="EMBL" id="JADWYR010000002">
    <property type="protein sequence ID" value="MBG9378106.1"/>
    <property type="molecule type" value="Genomic_DNA"/>
</dbReference>
<name>A0A931GZ97_9BACT</name>
<dbReference type="RefSeq" id="WP_196992162.1">
    <property type="nucleotide sequence ID" value="NZ_JADWYR010000002.1"/>
</dbReference>
<proteinExistence type="predicted"/>